<name>A0ABV9GTM5_9BACL</name>
<gene>
    <name evidence="2" type="ORF">ACFO4N_17525</name>
</gene>
<accession>A0ABV9GTM5</accession>
<evidence type="ECO:0000256" key="1">
    <source>
        <dbReference type="SAM" id="SignalP"/>
    </source>
</evidence>
<feature type="signal peptide" evidence="1">
    <location>
        <begin position="1"/>
        <end position="18"/>
    </location>
</feature>
<keyword evidence="1" id="KW-0732">Signal</keyword>
<dbReference type="PROSITE" id="PS51257">
    <property type="entry name" value="PROKAR_LIPOPROTEIN"/>
    <property type="match status" value="1"/>
</dbReference>
<keyword evidence="3" id="KW-1185">Reference proteome</keyword>
<evidence type="ECO:0000313" key="3">
    <source>
        <dbReference type="Proteomes" id="UP001596022"/>
    </source>
</evidence>
<dbReference type="Pfam" id="PF16167">
    <property type="entry name" value="DUF4871"/>
    <property type="match status" value="1"/>
</dbReference>
<sequence length="161" mass="17502">MKVIRCLAMFLISLFIIAGCTAKGSQESEEKNDPKKAQADWTVSPTFEADGYTLRGLIGSIGFIDVPFVAGKGNKYMWYLWGDALKGEKLKVIATKKGSNQKAKVFIEGAGTNNESKVESIPIGDQIPTSMSLPSPGLWALNLSIDGQDYGRIVVNVKQDK</sequence>
<evidence type="ECO:0000313" key="2">
    <source>
        <dbReference type="EMBL" id="MFC4620494.1"/>
    </source>
</evidence>
<comment type="caution">
    <text evidence="2">The sequence shown here is derived from an EMBL/GenBank/DDBJ whole genome shotgun (WGS) entry which is preliminary data.</text>
</comment>
<proteinExistence type="predicted"/>
<reference evidence="3" key="1">
    <citation type="journal article" date="2019" name="Int. J. Syst. Evol. Microbiol.">
        <title>The Global Catalogue of Microorganisms (GCM) 10K type strain sequencing project: providing services to taxonomists for standard genome sequencing and annotation.</title>
        <authorList>
            <consortium name="The Broad Institute Genomics Platform"/>
            <consortium name="The Broad Institute Genome Sequencing Center for Infectious Disease"/>
            <person name="Wu L."/>
            <person name="Ma J."/>
        </authorList>
    </citation>
    <scope>NUCLEOTIDE SEQUENCE [LARGE SCALE GENOMIC DNA]</scope>
    <source>
        <strain evidence="3">CGMCC 1.16306</strain>
    </source>
</reference>
<dbReference type="RefSeq" id="WP_376847607.1">
    <property type="nucleotide sequence ID" value="NZ_JBHSFW010000024.1"/>
</dbReference>
<dbReference type="EMBL" id="JBHSFW010000024">
    <property type="protein sequence ID" value="MFC4620494.1"/>
    <property type="molecule type" value="Genomic_DNA"/>
</dbReference>
<feature type="chain" id="PRO_5046791995" evidence="1">
    <location>
        <begin position="19"/>
        <end position="161"/>
    </location>
</feature>
<dbReference type="Gene3D" id="2.60.40.3830">
    <property type="match status" value="1"/>
</dbReference>
<protein>
    <submittedName>
        <fullName evidence="2">DUF4871 domain-containing protein</fullName>
    </submittedName>
</protein>
<dbReference type="Proteomes" id="UP001596022">
    <property type="component" value="Unassembled WGS sequence"/>
</dbReference>
<dbReference type="InterPro" id="IPR032366">
    <property type="entry name" value="DUF4871"/>
</dbReference>
<organism evidence="2 3">
    <name type="scientific">Camelliibacillus cellulosilyticus</name>
    <dbReference type="NCBI Taxonomy" id="2174486"/>
    <lineage>
        <taxon>Bacteria</taxon>
        <taxon>Bacillati</taxon>
        <taxon>Bacillota</taxon>
        <taxon>Bacilli</taxon>
        <taxon>Bacillales</taxon>
        <taxon>Sporolactobacillaceae</taxon>
        <taxon>Camelliibacillus</taxon>
    </lineage>
</organism>